<dbReference type="EMBL" id="ADBJ01000002">
    <property type="protein sequence ID" value="EFA86790.1"/>
    <property type="molecule type" value="Genomic_DNA"/>
</dbReference>
<dbReference type="Proteomes" id="UP000001396">
    <property type="component" value="Unassembled WGS sequence"/>
</dbReference>
<proteinExistence type="predicted"/>
<name>D3AWW7_HETP5</name>
<dbReference type="InParanoid" id="D3AWW7"/>
<dbReference type="RefSeq" id="XP_020438894.1">
    <property type="nucleotide sequence ID" value="XM_020571620.1"/>
</dbReference>
<accession>D3AWW7</accession>
<dbReference type="GeneID" id="31356128"/>
<comment type="caution">
    <text evidence="1">The sequence shown here is derived from an EMBL/GenBank/DDBJ whole genome shotgun (WGS) entry which is preliminary data.</text>
</comment>
<reference evidence="1 2" key="1">
    <citation type="journal article" date="2011" name="Genome Res.">
        <title>Phylogeny-wide analysis of social amoeba genomes highlights ancient origins for complex intercellular communication.</title>
        <authorList>
            <person name="Heidel A.J."/>
            <person name="Lawal H.M."/>
            <person name="Felder M."/>
            <person name="Schilde C."/>
            <person name="Helps N.R."/>
            <person name="Tunggal B."/>
            <person name="Rivero F."/>
            <person name="John U."/>
            <person name="Schleicher M."/>
            <person name="Eichinger L."/>
            <person name="Platzer M."/>
            <person name="Noegel A.A."/>
            <person name="Schaap P."/>
            <person name="Gloeckner G."/>
        </authorList>
    </citation>
    <scope>NUCLEOTIDE SEQUENCE [LARGE SCALE GENOMIC DNA]</scope>
    <source>
        <strain evidence="2">ATCC 26659 / Pp 5 / PN500</strain>
    </source>
</reference>
<evidence type="ECO:0000313" key="2">
    <source>
        <dbReference type="Proteomes" id="UP000001396"/>
    </source>
</evidence>
<evidence type="ECO:0000313" key="1">
    <source>
        <dbReference type="EMBL" id="EFA86790.1"/>
    </source>
</evidence>
<protein>
    <submittedName>
        <fullName evidence="1">Uncharacterized protein</fullName>
    </submittedName>
</protein>
<keyword evidence="2" id="KW-1185">Reference proteome</keyword>
<organism evidence="1 2">
    <name type="scientific">Heterostelium pallidum (strain ATCC 26659 / Pp 5 / PN500)</name>
    <name type="common">Cellular slime mold</name>
    <name type="synonym">Polysphondylium pallidum</name>
    <dbReference type="NCBI Taxonomy" id="670386"/>
    <lineage>
        <taxon>Eukaryota</taxon>
        <taxon>Amoebozoa</taxon>
        <taxon>Evosea</taxon>
        <taxon>Eumycetozoa</taxon>
        <taxon>Dictyostelia</taxon>
        <taxon>Acytosteliales</taxon>
        <taxon>Acytosteliaceae</taxon>
        <taxon>Heterostelium</taxon>
    </lineage>
</organism>
<dbReference type="AlphaFoldDB" id="D3AWW7"/>
<sequence>MDLIRMQNANGSWNGPLPFATSSKVPDELAAIPNVWFTLLVVAKFNKDFTDKKTQWQQIVIKAIKWIKSQLATASLTDQYDSLKSKSESTV</sequence>
<gene>
    <name evidence="1" type="ORF">PPL_00595</name>
</gene>